<dbReference type="PANTHER" id="PTHR42781:SF4">
    <property type="entry name" value="SPERMIDINE_PUTRESCINE IMPORT ATP-BINDING PROTEIN POTA"/>
    <property type="match status" value="1"/>
</dbReference>
<dbReference type="Pfam" id="PF08402">
    <property type="entry name" value="TOBE_2"/>
    <property type="match status" value="1"/>
</dbReference>
<keyword evidence="3 7" id="KW-0547">Nucleotide-binding</keyword>
<organism evidence="9 10">
    <name type="scientific">Brevibacillus fluminis</name>
    <dbReference type="NCBI Taxonomy" id="511487"/>
    <lineage>
        <taxon>Bacteria</taxon>
        <taxon>Bacillati</taxon>
        <taxon>Bacillota</taxon>
        <taxon>Bacilli</taxon>
        <taxon>Bacillales</taxon>
        <taxon>Paenibacillaceae</taxon>
        <taxon>Brevibacillus</taxon>
    </lineage>
</organism>
<dbReference type="Proteomes" id="UP000271031">
    <property type="component" value="Unassembled WGS sequence"/>
</dbReference>
<evidence type="ECO:0000256" key="3">
    <source>
        <dbReference type="ARBA" id="ARBA00022741"/>
    </source>
</evidence>
<keyword evidence="6 7" id="KW-0472">Membrane</keyword>
<gene>
    <name evidence="7" type="primary">potA</name>
    <name evidence="9" type="ORF">EDM56_14145</name>
</gene>
<dbReference type="SUPFAM" id="SSF50331">
    <property type="entry name" value="MOP-like"/>
    <property type="match status" value="1"/>
</dbReference>
<evidence type="ECO:0000256" key="2">
    <source>
        <dbReference type="ARBA" id="ARBA00022475"/>
    </source>
</evidence>
<dbReference type="InterPro" id="IPR008995">
    <property type="entry name" value="Mo/tungstate-bd_C_term_dom"/>
</dbReference>
<dbReference type="GO" id="GO:0015417">
    <property type="term" value="F:ABC-type polyamine transporter activity"/>
    <property type="evidence" value="ECO:0007669"/>
    <property type="project" value="UniProtKB-EC"/>
</dbReference>
<dbReference type="PANTHER" id="PTHR42781">
    <property type="entry name" value="SPERMIDINE/PUTRESCINE IMPORT ATP-BINDING PROTEIN POTA"/>
    <property type="match status" value="1"/>
</dbReference>
<dbReference type="GO" id="GO:0016887">
    <property type="term" value="F:ATP hydrolysis activity"/>
    <property type="evidence" value="ECO:0007669"/>
    <property type="project" value="InterPro"/>
</dbReference>
<dbReference type="Pfam" id="PF00005">
    <property type="entry name" value="ABC_tran"/>
    <property type="match status" value="1"/>
</dbReference>
<dbReference type="NCBIfam" id="TIGR01187">
    <property type="entry name" value="potA"/>
    <property type="match status" value="1"/>
</dbReference>
<dbReference type="InterPro" id="IPR027417">
    <property type="entry name" value="P-loop_NTPase"/>
</dbReference>
<evidence type="ECO:0000259" key="8">
    <source>
        <dbReference type="PROSITE" id="PS50893"/>
    </source>
</evidence>
<protein>
    <recommendedName>
        <fullName evidence="7">Spermidine/putrescine import ATP-binding protein PotA</fullName>
        <ecNumber evidence="7">7.6.2.11</ecNumber>
    </recommendedName>
</protein>
<feature type="domain" description="ABC transporter" evidence="8">
    <location>
        <begin position="8"/>
        <end position="238"/>
    </location>
</feature>
<dbReference type="RefSeq" id="WP_122918552.1">
    <property type="nucleotide sequence ID" value="NZ_RHHQ01000011.1"/>
</dbReference>
<keyword evidence="1 7" id="KW-0813">Transport</keyword>
<dbReference type="EMBL" id="RHHQ01000011">
    <property type="protein sequence ID" value="RNB87710.1"/>
    <property type="molecule type" value="Genomic_DNA"/>
</dbReference>
<reference evidence="9 10" key="1">
    <citation type="submission" date="2018-10" db="EMBL/GenBank/DDBJ databases">
        <title>Phylogenomics of Brevibacillus.</title>
        <authorList>
            <person name="Dunlap C."/>
        </authorList>
    </citation>
    <scope>NUCLEOTIDE SEQUENCE [LARGE SCALE GENOMIC DNA]</scope>
    <source>
        <strain evidence="9 10">JCM 15716</strain>
    </source>
</reference>
<dbReference type="InterPro" id="IPR003593">
    <property type="entry name" value="AAA+_ATPase"/>
</dbReference>
<comment type="caution">
    <text evidence="9">The sequence shown here is derived from an EMBL/GenBank/DDBJ whole genome shotgun (WGS) entry which is preliminary data.</text>
</comment>
<dbReference type="GO" id="GO:0043190">
    <property type="term" value="C:ATP-binding cassette (ABC) transporter complex"/>
    <property type="evidence" value="ECO:0007669"/>
    <property type="project" value="InterPro"/>
</dbReference>
<evidence type="ECO:0000256" key="5">
    <source>
        <dbReference type="ARBA" id="ARBA00022967"/>
    </source>
</evidence>
<dbReference type="PROSITE" id="PS00211">
    <property type="entry name" value="ABC_TRANSPORTER_1"/>
    <property type="match status" value="1"/>
</dbReference>
<sequence length="357" mass="40421">MKEESAVLEIRNVWKRYGDYEAVKNLNITVKKGEFFSIVGPSGCGKTTTLKMIAGFEYPSEGSILLEGQQTESLPPFKRNVNTVFQNYALFPHMNVYKNVAYPLTLKKVSQDELDRRVRESLEMVSMGPFVKRYPHELSGGQKQRIALARALVSRPELLLLDEPLSALDFHLRQEMQKVLKHLQKEVGITFVYITHDQGEALSLSNRVAVMEKGVLHQVGTPEHIYERPETRFVAGFIGKTNLLGGMVASPHEIQVLQGNVLTTKSLLPYKAGESVFLSIRPERISLQKKDERYTNRIRARFIEDAYYGSEKELSLAMADGTPVLVRVTDQNASVDVVPDTEMDLYFKPEDVIVVKE</sequence>
<dbReference type="OrthoDB" id="9802264at2"/>
<dbReference type="PROSITE" id="PS50893">
    <property type="entry name" value="ABC_TRANSPORTER_2"/>
    <property type="match status" value="1"/>
</dbReference>
<dbReference type="InterPro" id="IPR050093">
    <property type="entry name" value="ABC_SmlMolc_Importer"/>
</dbReference>
<evidence type="ECO:0000256" key="1">
    <source>
        <dbReference type="ARBA" id="ARBA00022448"/>
    </source>
</evidence>
<dbReference type="Gene3D" id="2.40.50.100">
    <property type="match status" value="1"/>
</dbReference>
<evidence type="ECO:0000256" key="4">
    <source>
        <dbReference type="ARBA" id="ARBA00022840"/>
    </source>
</evidence>
<dbReference type="AlphaFoldDB" id="A0A3M8DHW1"/>
<dbReference type="InterPro" id="IPR017871">
    <property type="entry name" value="ABC_transporter-like_CS"/>
</dbReference>
<proteinExistence type="inferred from homology"/>
<comment type="catalytic activity">
    <reaction evidence="7">
        <text>ATP + H2O + polyamine-[polyamine-binding protein]Side 1 = ADP + phosphate + polyamineSide 2 + [polyamine-binding protein]Side 1.</text>
        <dbReference type="EC" id="7.6.2.11"/>
    </reaction>
</comment>
<name>A0A3M8DHW1_9BACL</name>
<evidence type="ECO:0000313" key="9">
    <source>
        <dbReference type="EMBL" id="RNB87710.1"/>
    </source>
</evidence>
<accession>A0A3M8DHW1</accession>
<evidence type="ECO:0000256" key="6">
    <source>
        <dbReference type="ARBA" id="ARBA00023136"/>
    </source>
</evidence>
<comment type="subunit">
    <text evidence="7">The complex is composed of two ATP-binding proteins (PotA), two transmembrane proteins (PotB and PotC) and a solute-binding protein (PotD).</text>
</comment>
<keyword evidence="5 7" id="KW-1278">Translocase</keyword>
<dbReference type="SUPFAM" id="SSF52540">
    <property type="entry name" value="P-loop containing nucleoside triphosphate hydrolases"/>
    <property type="match status" value="1"/>
</dbReference>
<keyword evidence="4 7" id="KW-0067">ATP-binding</keyword>
<dbReference type="InterPro" id="IPR005893">
    <property type="entry name" value="PotA-like"/>
</dbReference>
<dbReference type="FunFam" id="3.40.50.300:FF:000133">
    <property type="entry name" value="Spermidine/putrescine import ATP-binding protein PotA"/>
    <property type="match status" value="1"/>
</dbReference>
<comment type="function">
    <text evidence="7">Part of the ABC transporter complex PotABCD involved in spermidine/putrescine import. Responsible for energy coupling to the transport system.</text>
</comment>
<dbReference type="GO" id="GO:0005524">
    <property type="term" value="F:ATP binding"/>
    <property type="evidence" value="ECO:0007669"/>
    <property type="project" value="UniProtKB-KW"/>
</dbReference>
<evidence type="ECO:0000256" key="7">
    <source>
        <dbReference type="RuleBase" id="RU364083"/>
    </source>
</evidence>
<keyword evidence="2 7" id="KW-1003">Cell membrane</keyword>
<dbReference type="InterPro" id="IPR003439">
    <property type="entry name" value="ABC_transporter-like_ATP-bd"/>
</dbReference>
<dbReference type="EC" id="7.6.2.11" evidence="7"/>
<keyword evidence="10" id="KW-1185">Reference proteome</keyword>
<comment type="similarity">
    <text evidence="7">Belongs to the ABC transporter superfamily. Spermidine/putrescine importer (TC 3.A.1.11.1) family.</text>
</comment>
<dbReference type="Gene3D" id="3.40.50.300">
    <property type="entry name" value="P-loop containing nucleotide triphosphate hydrolases"/>
    <property type="match status" value="1"/>
</dbReference>
<dbReference type="InterPro" id="IPR013611">
    <property type="entry name" value="Transp-assoc_OB_typ2"/>
</dbReference>
<dbReference type="SMART" id="SM00382">
    <property type="entry name" value="AAA"/>
    <property type="match status" value="1"/>
</dbReference>
<evidence type="ECO:0000313" key="10">
    <source>
        <dbReference type="Proteomes" id="UP000271031"/>
    </source>
</evidence>